<dbReference type="Proteomes" id="UP000095286">
    <property type="component" value="Unplaced"/>
</dbReference>
<organism evidence="1 2">
    <name type="scientific">Rhabditophanes sp. KR3021</name>
    <dbReference type="NCBI Taxonomy" id="114890"/>
    <lineage>
        <taxon>Eukaryota</taxon>
        <taxon>Metazoa</taxon>
        <taxon>Ecdysozoa</taxon>
        <taxon>Nematoda</taxon>
        <taxon>Chromadorea</taxon>
        <taxon>Rhabditida</taxon>
        <taxon>Tylenchina</taxon>
        <taxon>Panagrolaimomorpha</taxon>
        <taxon>Strongyloidoidea</taxon>
        <taxon>Alloionematidae</taxon>
        <taxon>Rhabditophanes</taxon>
    </lineage>
</organism>
<evidence type="ECO:0000313" key="1">
    <source>
        <dbReference type="Proteomes" id="UP000095286"/>
    </source>
</evidence>
<reference evidence="2" key="1">
    <citation type="submission" date="2016-11" db="UniProtKB">
        <authorList>
            <consortium name="WormBaseParasite"/>
        </authorList>
    </citation>
    <scope>IDENTIFICATION</scope>
    <source>
        <strain evidence="2">KR3021</strain>
    </source>
</reference>
<name>A0AC35UAB8_9BILA</name>
<evidence type="ECO:0000313" key="2">
    <source>
        <dbReference type="WBParaSite" id="RSKR_0000947700.1"/>
    </source>
</evidence>
<accession>A0AC35UAB8</accession>
<dbReference type="WBParaSite" id="RSKR_0000947700.1">
    <property type="protein sequence ID" value="RSKR_0000947700.1"/>
    <property type="gene ID" value="RSKR_0000947700"/>
</dbReference>
<protein>
    <submittedName>
        <fullName evidence="2">CortBP2 domain-containing protein</fullName>
    </submittedName>
</protein>
<proteinExistence type="predicted"/>
<sequence>MDEQVNSDIEQLIRKAVFEREMAKKDVENEQAEVDMCEKKLKHMSDMDAMNIERTQIHEDILETHHSRVNLYKTEILILKQEYALRRKLFKHFDKDGLIHARMMAQEELNRTTEELKRKVDEIFREEGQFDLVDECIALEESIEELDSKAEKATRHKQELKSEVIQQHEHSLQTFIIECALESLKLRDYEKENLMLEKKLKDTKGESGSVQRPDKRISDTLAPSKSQQIPAKRTRQIPDPNNSIQSSAATIRAPRLKSSGISSAAIRGVIPSSGERKPAKPFILPSTFDESLMMDGTVMTNGAVDGLSRMLGALESSKVAGARDKFNCSLNSNVDSLIGSSAANQSQTNLGAKEGMEDQNESVIILSDKAPPNLLNSPIASNTADHLEKDEMPLTLEMDSQAVVSIEKVVSPPINPHLKSFQLKNIGSLDFMNDSALLSTNNSITSEDNQKKVTFGNNTILNYHYQGSNVSEGSPKNSAICNMDNLEDMLNGANLEDILNGGNEDNTTNGANFDGADEMEQNVSFNFEMDEFNHFSPLPTSNVQSDGEFMFLDKDENVDGEGIPQIDQNNGTTPNLDFFDMFRNDNTDVAPDEMAFDLNTSNLSDMDIFKKDELN</sequence>